<dbReference type="Gene3D" id="2.40.30.10">
    <property type="entry name" value="Translation factors"/>
    <property type="match status" value="2"/>
</dbReference>
<dbReference type="OrthoDB" id="274683at2759"/>
<sequence length="351" mass="39313">MQGFMFRSVIRGFRTSCGLDSRIKRRHTHKPFWQIKKSNQVPNEPLTFENKAWIAGLSPLKEEFAPWERQNWERSSIRSGIIAQKIGLAPLWTKSGVRIMSTLLQVKDNHVVRYIPAEEYASTHVGEKIKAPKGITDTPRGLNPVLVVGADSRDPSTFTKGYCGLFNGSGVSPKRILSRFIVSPNAILKPGTPLYASHFQVGAYVDVRGTGIRRGFQGVMKRWGFHGMPSDNRGATKTHRRPGSIGSGCQKSRVWPGQKLPGLMGGNKMIMPALQILRINHKEGVLYVTGQGIPGNTGDFVQVFDTRHPVKSLKESPKFFPTCITDDLDYLPDEEYADHIHRFDDDSIVFQ</sequence>
<keyword evidence="2 7" id="KW-0689">Ribosomal protein</keyword>
<accession>D3PFN4</accession>
<protein>
    <recommendedName>
        <fullName evidence="4">Large ribosomal subunit protein uL3m</fullName>
    </recommendedName>
    <alternativeName>
        <fullName evidence="5">39S ribosomal protein L3, mitochondrial</fullName>
    </alternativeName>
</protein>
<evidence type="ECO:0000256" key="1">
    <source>
        <dbReference type="ARBA" id="ARBA00006540"/>
    </source>
</evidence>
<dbReference type="EMBL" id="BT120440">
    <property type="protein sequence ID" value="ADD24080.1"/>
    <property type="molecule type" value="mRNA"/>
</dbReference>
<evidence type="ECO:0000256" key="4">
    <source>
        <dbReference type="ARBA" id="ARBA00035209"/>
    </source>
</evidence>
<dbReference type="GO" id="GO:0003735">
    <property type="term" value="F:structural constituent of ribosome"/>
    <property type="evidence" value="ECO:0007669"/>
    <property type="project" value="InterPro"/>
</dbReference>
<evidence type="ECO:0000256" key="6">
    <source>
        <dbReference type="SAM" id="MobiDB-lite"/>
    </source>
</evidence>
<dbReference type="PANTHER" id="PTHR11229">
    <property type="entry name" value="50S RIBOSOMAL PROTEIN L3"/>
    <property type="match status" value="1"/>
</dbReference>
<dbReference type="InterPro" id="IPR009000">
    <property type="entry name" value="Transl_B-barrel_sf"/>
</dbReference>
<name>D3PFN4_LEPSM</name>
<evidence type="ECO:0000256" key="3">
    <source>
        <dbReference type="ARBA" id="ARBA00023274"/>
    </source>
</evidence>
<dbReference type="GO" id="GO:0006412">
    <property type="term" value="P:translation"/>
    <property type="evidence" value="ECO:0007669"/>
    <property type="project" value="InterPro"/>
</dbReference>
<evidence type="ECO:0000313" key="7">
    <source>
        <dbReference type="EMBL" id="ADD24080.1"/>
    </source>
</evidence>
<dbReference type="GO" id="GO:0005762">
    <property type="term" value="C:mitochondrial large ribosomal subunit"/>
    <property type="evidence" value="ECO:0007669"/>
    <property type="project" value="TreeGrafter"/>
</dbReference>
<proteinExistence type="evidence at transcript level"/>
<dbReference type="SUPFAM" id="SSF50447">
    <property type="entry name" value="Translation proteins"/>
    <property type="match status" value="1"/>
</dbReference>
<organism evidence="7">
    <name type="scientific">Lepeophtheirus salmonis</name>
    <name type="common">Salmon louse</name>
    <name type="synonym">Caligus salmonis</name>
    <dbReference type="NCBI Taxonomy" id="72036"/>
    <lineage>
        <taxon>Eukaryota</taxon>
        <taxon>Metazoa</taxon>
        <taxon>Ecdysozoa</taxon>
        <taxon>Arthropoda</taxon>
        <taxon>Crustacea</taxon>
        <taxon>Multicrustacea</taxon>
        <taxon>Hexanauplia</taxon>
        <taxon>Copepoda</taxon>
        <taxon>Siphonostomatoida</taxon>
        <taxon>Caligidae</taxon>
        <taxon>Lepeophtheirus</taxon>
    </lineage>
</organism>
<reference evidence="7" key="1">
    <citation type="submission" date="2010-03" db="EMBL/GenBank/DDBJ databases">
        <title>Lepeophtheirus salmonis ESTs and full-length cDNAs.</title>
        <authorList>
            <person name="Yasuike M."/>
            <person name="von Schalburg K."/>
            <person name="Cooper G."/>
            <person name="Leong J."/>
            <person name="Jones S.R.M."/>
            <person name="Koop B.F."/>
        </authorList>
    </citation>
    <scope>NUCLEOTIDE SEQUENCE</scope>
    <source>
        <tissue evidence="7">Whole</tissue>
    </source>
</reference>
<gene>
    <name evidence="7" type="primary">RM03</name>
</gene>
<dbReference type="InterPro" id="IPR019927">
    <property type="entry name" value="Ribosomal_uL3_bac/org-type"/>
</dbReference>
<dbReference type="InterPro" id="IPR000597">
    <property type="entry name" value="Ribosomal_uL3"/>
</dbReference>
<feature type="region of interest" description="Disordered" evidence="6">
    <location>
        <begin position="227"/>
        <end position="248"/>
    </location>
</feature>
<comment type="similarity">
    <text evidence="1">Belongs to the universal ribosomal protein uL3 family.</text>
</comment>
<evidence type="ECO:0000256" key="2">
    <source>
        <dbReference type="ARBA" id="ARBA00022980"/>
    </source>
</evidence>
<dbReference type="AlphaFoldDB" id="D3PFN4"/>
<evidence type="ECO:0000256" key="5">
    <source>
        <dbReference type="ARBA" id="ARBA00035396"/>
    </source>
</evidence>
<dbReference type="PANTHER" id="PTHR11229:SF8">
    <property type="entry name" value="LARGE RIBOSOMAL SUBUNIT PROTEIN UL3M"/>
    <property type="match status" value="1"/>
</dbReference>
<keyword evidence="3" id="KW-0687">Ribonucleoprotein</keyword>
<dbReference type="Pfam" id="PF00297">
    <property type="entry name" value="Ribosomal_L3"/>
    <property type="match status" value="1"/>
</dbReference>